<feature type="region of interest" description="Disordered" evidence="1">
    <location>
        <begin position="125"/>
        <end position="151"/>
    </location>
</feature>
<accession>A0A9Q8PKG2</accession>
<evidence type="ECO:0000313" key="2">
    <source>
        <dbReference type="EMBL" id="UJO24150.1"/>
    </source>
</evidence>
<dbReference type="Proteomes" id="UP000756132">
    <property type="component" value="Chromosome 12"/>
</dbReference>
<reference evidence="2" key="2">
    <citation type="journal article" date="2022" name="Microb. Genom.">
        <title>A chromosome-scale genome assembly of the tomato pathogen Cladosporium fulvum reveals a compartmentalized genome architecture and the presence of a dispensable chromosome.</title>
        <authorList>
            <person name="Zaccaron A.Z."/>
            <person name="Chen L.H."/>
            <person name="Samaras A."/>
            <person name="Stergiopoulos I."/>
        </authorList>
    </citation>
    <scope>NUCLEOTIDE SEQUENCE</scope>
    <source>
        <strain evidence="2">Race5_Kim</strain>
    </source>
</reference>
<dbReference type="KEGG" id="ffu:CLAFUR5_13814"/>
<proteinExistence type="predicted"/>
<dbReference type="RefSeq" id="XP_047768516.1">
    <property type="nucleotide sequence ID" value="XM_047912962.1"/>
</dbReference>
<feature type="compositionally biased region" description="Polar residues" evidence="1">
    <location>
        <begin position="129"/>
        <end position="142"/>
    </location>
</feature>
<reference evidence="2" key="1">
    <citation type="submission" date="2021-12" db="EMBL/GenBank/DDBJ databases">
        <authorList>
            <person name="Zaccaron A."/>
            <person name="Stergiopoulos I."/>
        </authorList>
    </citation>
    <scope>NUCLEOTIDE SEQUENCE</scope>
    <source>
        <strain evidence="2">Race5_Kim</strain>
    </source>
</reference>
<evidence type="ECO:0000256" key="1">
    <source>
        <dbReference type="SAM" id="MobiDB-lite"/>
    </source>
</evidence>
<dbReference type="AlphaFoldDB" id="A0A9Q8PKG2"/>
<protein>
    <submittedName>
        <fullName evidence="2">Uncharacterized protein</fullName>
    </submittedName>
</protein>
<keyword evidence="3" id="KW-1185">Reference proteome</keyword>
<name>A0A9Q8PKG2_PASFU</name>
<sequence length="185" mass="20404">MTSNTDHIFMSMPSKSMDTWIQNCPFAYEAWENGFNRGVDAGLGLSKEFSLGAHDPKRLAEAGTTGISAEPSFWHPLGYASKAVFVLSFAPIAYTVSKTIYNVASKYFAYQKALAELRATKELLGPHAQDNSNEMTENQQGIDQERKSQSRVDQAVGAEYMAEGNDHPFDYVSLVKSESKVEAMG</sequence>
<gene>
    <name evidence="2" type="ORF">CLAFUR5_13814</name>
</gene>
<dbReference type="EMBL" id="CP090174">
    <property type="protein sequence ID" value="UJO24150.1"/>
    <property type="molecule type" value="Genomic_DNA"/>
</dbReference>
<organism evidence="2 3">
    <name type="scientific">Passalora fulva</name>
    <name type="common">Tomato leaf mold</name>
    <name type="synonym">Cladosporium fulvum</name>
    <dbReference type="NCBI Taxonomy" id="5499"/>
    <lineage>
        <taxon>Eukaryota</taxon>
        <taxon>Fungi</taxon>
        <taxon>Dikarya</taxon>
        <taxon>Ascomycota</taxon>
        <taxon>Pezizomycotina</taxon>
        <taxon>Dothideomycetes</taxon>
        <taxon>Dothideomycetidae</taxon>
        <taxon>Mycosphaerellales</taxon>
        <taxon>Mycosphaerellaceae</taxon>
        <taxon>Fulvia</taxon>
    </lineage>
</organism>
<evidence type="ECO:0000313" key="3">
    <source>
        <dbReference type="Proteomes" id="UP000756132"/>
    </source>
</evidence>
<dbReference type="GeneID" id="71993692"/>